<evidence type="ECO:0000256" key="13">
    <source>
        <dbReference type="ARBA" id="ARBA00040794"/>
    </source>
</evidence>
<dbReference type="PANTHER" id="PTHR47707">
    <property type="entry name" value="8-OXO-DGTP DIPHOSPHATASE"/>
    <property type="match status" value="1"/>
</dbReference>
<comment type="cofactor">
    <cofactor evidence="1">
        <name>Mg(2+)</name>
        <dbReference type="ChEBI" id="CHEBI:18420"/>
    </cofactor>
</comment>
<gene>
    <name evidence="19" type="ORF">K8W16_05315</name>
</gene>
<feature type="domain" description="Nudix hydrolase" evidence="18">
    <location>
        <begin position="4"/>
        <end position="132"/>
    </location>
</feature>
<dbReference type="InterPro" id="IPR020084">
    <property type="entry name" value="NUDIX_hydrolase_CS"/>
</dbReference>
<evidence type="ECO:0000256" key="9">
    <source>
        <dbReference type="ARBA" id="ARBA00023204"/>
    </source>
</evidence>
<dbReference type="GO" id="GO:0035539">
    <property type="term" value="F:8-oxo-7,8-dihydrodeoxyguanosine triphosphate pyrophosphatase activity"/>
    <property type="evidence" value="ECO:0007669"/>
    <property type="project" value="UniProtKB-EC"/>
</dbReference>
<dbReference type="InterPro" id="IPR047127">
    <property type="entry name" value="MutT-like"/>
</dbReference>
<keyword evidence="5" id="KW-0479">Metal-binding</keyword>
<keyword evidence="6" id="KW-0227">DNA damage</keyword>
<evidence type="ECO:0000256" key="7">
    <source>
        <dbReference type="ARBA" id="ARBA00022801"/>
    </source>
</evidence>
<dbReference type="Pfam" id="PF00293">
    <property type="entry name" value="NUDIX"/>
    <property type="match status" value="1"/>
</dbReference>
<accession>A0A921AW79</accession>
<keyword evidence="8" id="KW-0460">Magnesium</keyword>
<sequence>MEKVTKEVMGAVFFEEGRILIMRRAPFMSCAGSWEFPGGKLEKGESHEQCLARELREELHIEASIGEFLTENNHEYDFGTVHLCVYRVRSWRGDMALTVHDDLRWVPLHELASFPGLLPADLPVARALEKILG</sequence>
<comment type="catalytic activity">
    <reaction evidence="10">
        <text>8-oxo-dGTP + H2O = 8-oxo-dGMP + diphosphate + H(+)</text>
        <dbReference type="Rhea" id="RHEA:31575"/>
        <dbReference type="ChEBI" id="CHEBI:15377"/>
        <dbReference type="ChEBI" id="CHEBI:15378"/>
        <dbReference type="ChEBI" id="CHEBI:33019"/>
        <dbReference type="ChEBI" id="CHEBI:63224"/>
        <dbReference type="ChEBI" id="CHEBI:77896"/>
        <dbReference type="EC" id="3.6.1.55"/>
    </reaction>
</comment>
<evidence type="ECO:0000256" key="6">
    <source>
        <dbReference type="ARBA" id="ARBA00022763"/>
    </source>
</evidence>
<comment type="caution">
    <text evidence="19">The sequence shown here is derived from an EMBL/GenBank/DDBJ whole genome shotgun (WGS) entry which is preliminary data.</text>
</comment>
<dbReference type="GO" id="GO:0046872">
    <property type="term" value="F:metal ion binding"/>
    <property type="evidence" value="ECO:0007669"/>
    <property type="project" value="UniProtKB-KW"/>
</dbReference>
<evidence type="ECO:0000259" key="18">
    <source>
        <dbReference type="PROSITE" id="PS51462"/>
    </source>
</evidence>
<dbReference type="RefSeq" id="WP_304121840.1">
    <property type="nucleotide sequence ID" value="NZ_DYZA01000099.1"/>
</dbReference>
<keyword evidence="9" id="KW-0234">DNA repair</keyword>
<dbReference type="GO" id="GO:0044715">
    <property type="term" value="F:8-oxo-dGDP phosphatase activity"/>
    <property type="evidence" value="ECO:0007669"/>
    <property type="project" value="TreeGrafter"/>
</dbReference>
<dbReference type="GO" id="GO:0006260">
    <property type="term" value="P:DNA replication"/>
    <property type="evidence" value="ECO:0007669"/>
    <property type="project" value="UniProtKB-KW"/>
</dbReference>
<evidence type="ECO:0000256" key="17">
    <source>
        <dbReference type="RuleBase" id="RU003476"/>
    </source>
</evidence>
<comment type="similarity">
    <text evidence="2 17">Belongs to the Nudix hydrolase family.</text>
</comment>
<evidence type="ECO:0000313" key="19">
    <source>
        <dbReference type="EMBL" id="HJD97045.1"/>
    </source>
</evidence>
<evidence type="ECO:0000256" key="3">
    <source>
        <dbReference type="ARBA" id="ARBA00022457"/>
    </source>
</evidence>
<keyword evidence="3" id="KW-0515">Mutator protein</keyword>
<keyword evidence="4" id="KW-0235">DNA replication</keyword>
<dbReference type="SUPFAM" id="SSF55811">
    <property type="entry name" value="Nudix"/>
    <property type="match status" value="1"/>
</dbReference>
<reference evidence="19" key="2">
    <citation type="submission" date="2021-09" db="EMBL/GenBank/DDBJ databases">
        <authorList>
            <person name="Gilroy R."/>
        </authorList>
    </citation>
    <scope>NUCLEOTIDE SEQUENCE</scope>
    <source>
        <strain evidence="19">ChiGjej2B2-19336</strain>
    </source>
</reference>
<dbReference type="InterPro" id="IPR000086">
    <property type="entry name" value="NUDIX_hydrolase_dom"/>
</dbReference>
<evidence type="ECO:0000256" key="8">
    <source>
        <dbReference type="ARBA" id="ARBA00022842"/>
    </source>
</evidence>
<evidence type="ECO:0000256" key="16">
    <source>
        <dbReference type="ARBA" id="ARBA00042798"/>
    </source>
</evidence>
<dbReference type="InterPro" id="IPR020476">
    <property type="entry name" value="Nudix_hydrolase"/>
</dbReference>
<proteinExistence type="inferred from homology"/>
<organism evidence="19 20">
    <name type="scientific">Mailhella massiliensis</name>
    <dbReference type="NCBI Taxonomy" id="1903261"/>
    <lineage>
        <taxon>Bacteria</taxon>
        <taxon>Pseudomonadati</taxon>
        <taxon>Thermodesulfobacteriota</taxon>
        <taxon>Desulfovibrionia</taxon>
        <taxon>Desulfovibrionales</taxon>
        <taxon>Desulfovibrionaceae</taxon>
        <taxon>Mailhella</taxon>
    </lineage>
</organism>
<dbReference type="PROSITE" id="PS51462">
    <property type="entry name" value="NUDIX"/>
    <property type="match status" value="1"/>
</dbReference>
<dbReference type="AlphaFoldDB" id="A0A921AW79"/>
<dbReference type="InterPro" id="IPR015797">
    <property type="entry name" value="NUDIX_hydrolase-like_dom_sf"/>
</dbReference>
<comment type="catalytic activity">
    <reaction evidence="11">
        <text>8-oxo-GTP + H2O = 8-oxo-GMP + diphosphate + H(+)</text>
        <dbReference type="Rhea" id="RHEA:67616"/>
        <dbReference type="ChEBI" id="CHEBI:15377"/>
        <dbReference type="ChEBI" id="CHEBI:15378"/>
        <dbReference type="ChEBI" id="CHEBI:33019"/>
        <dbReference type="ChEBI" id="CHEBI:143553"/>
        <dbReference type="ChEBI" id="CHEBI:145694"/>
    </reaction>
</comment>
<protein>
    <recommendedName>
        <fullName evidence="13">8-oxo-dGTP diphosphatase</fullName>
        <ecNumber evidence="12">3.6.1.55</ecNumber>
    </recommendedName>
    <alternativeName>
        <fullName evidence="16">7,8-dihydro-8-oxoguanine-triphosphatase</fullName>
    </alternativeName>
    <alternativeName>
        <fullName evidence="15">Mutator protein MutT</fullName>
    </alternativeName>
    <alternativeName>
        <fullName evidence="14">dGTP pyrophosphohydrolase</fullName>
    </alternativeName>
</protein>
<name>A0A921AW79_9BACT</name>
<dbReference type="EC" id="3.6.1.55" evidence="12"/>
<evidence type="ECO:0000256" key="15">
    <source>
        <dbReference type="ARBA" id="ARBA00041979"/>
    </source>
</evidence>
<evidence type="ECO:0000256" key="1">
    <source>
        <dbReference type="ARBA" id="ARBA00001946"/>
    </source>
</evidence>
<dbReference type="PROSITE" id="PS00893">
    <property type="entry name" value="NUDIX_BOX"/>
    <property type="match status" value="1"/>
</dbReference>
<evidence type="ECO:0000256" key="12">
    <source>
        <dbReference type="ARBA" id="ARBA00038905"/>
    </source>
</evidence>
<dbReference type="Proteomes" id="UP000698963">
    <property type="component" value="Unassembled WGS sequence"/>
</dbReference>
<evidence type="ECO:0000313" key="20">
    <source>
        <dbReference type="Proteomes" id="UP000698963"/>
    </source>
</evidence>
<dbReference type="GO" id="GO:0008413">
    <property type="term" value="F:8-oxo-7,8-dihydroguanosine triphosphate pyrophosphatase activity"/>
    <property type="evidence" value="ECO:0007669"/>
    <property type="project" value="TreeGrafter"/>
</dbReference>
<dbReference type="Gene3D" id="3.90.79.10">
    <property type="entry name" value="Nucleoside Triphosphate Pyrophosphohydrolase"/>
    <property type="match status" value="1"/>
</dbReference>
<evidence type="ECO:0000256" key="5">
    <source>
        <dbReference type="ARBA" id="ARBA00022723"/>
    </source>
</evidence>
<dbReference type="PRINTS" id="PR00502">
    <property type="entry name" value="NUDIXFAMILY"/>
</dbReference>
<evidence type="ECO:0000256" key="11">
    <source>
        <dbReference type="ARBA" id="ARBA00036904"/>
    </source>
</evidence>
<evidence type="ECO:0000256" key="2">
    <source>
        <dbReference type="ARBA" id="ARBA00005582"/>
    </source>
</evidence>
<evidence type="ECO:0000256" key="14">
    <source>
        <dbReference type="ARBA" id="ARBA00041592"/>
    </source>
</evidence>
<reference evidence="19" key="1">
    <citation type="journal article" date="2021" name="PeerJ">
        <title>Extensive microbial diversity within the chicken gut microbiome revealed by metagenomics and culture.</title>
        <authorList>
            <person name="Gilroy R."/>
            <person name="Ravi A."/>
            <person name="Getino M."/>
            <person name="Pursley I."/>
            <person name="Horton D.L."/>
            <person name="Alikhan N.F."/>
            <person name="Baker D."/>
            <person name="Gharbi K."/>
            <person name="Hall N."/>
            <person name="Watson M."/>
            <person name="Adriaenssens E.M."/>
            <person name="Foster-Nyarko E."/>
            <person name="Jarju S."/>
            <person name="Secka A."/>
            <person name="Antonio M."/>
            <person name="Oren A."/>
            <person name="Chaudhuri R.R."/>
            <person name="La Ragione R."/>
            <person name="Hildebrand F."/>
            <person name="Pallen M.J."/>
        </authorList>
    </citation>
    <scope>NUCLEOTIDE SEQUENCE</scope>
    <source>
        <strain evidence="19">ChiGjej2B2-19336</strain>
    </source>
</reference>
<dbReference type="GO" id="GO:0006281">
    <property type="term" value="P:DNA repair"/>
    <property type="evidence" value="ECO:0007669"/>
    <property type="project" value="UniProtKB-KW"/>
</dbReference>
<dbReference type="EMBL" id="DYZA01000099">
    <property type="protein sequence ID" value="HJD97045.1"/>
    <property type="molecule type" value="Genomic_DNA"/>
</dbReference>
<evidence type="ECO:0000256" key="10">
    <source>
        <dbReference type="ARBA" id="ARBA00035861"/>
    </source>
</evidence>
<evidence type="ECO:0000256" key="4">
    <source>
        <dbReference type="ARBA" id="ARBA00022705"/>
    </source>
</evidence>
<dbReference type="GO" id="GO:0044716">
    <property type="term" value="F:8-oxo-GDP phosphatase activity"/>
    <property type="evidence" value="ECO:0007669"/>
    <property type="project" value="TreeGrafter"/>
</dbReference>
<keyword evidence="7 17" id="KW-0378">Hydrolase</keyword>
<dbReference type="PANTHER" id="PTHR47707:SF1">
    <property type="entry name" value="NUDIX HYDROLASE FAMILY PROTEIN"/>
    <property type="match status" value="1"/>
</dbReference>
<dbReference type="CDD" id="cd03425">
    <property type="entry name" value="NUDIX_MutT_NudA_like"/>
    <property type="match status" value="1"/>
</dbReference>